<dbReference type="KEGG" id="cact:HZ995_03220"/>
<dbReference type="Gene3D" id="3.50.80.20">
    <property type="entry name" value="D-Ala-D-Ala carboxypeptidase C, peptidase S13"/>
    <property type="match status" value="1"/>
</dbReference>
<dbReference type="GO" id="GO:0009002">
    <property type="term" value="F:serine-type D-Ala-D-Ala carboxypeptidase activity"/>
    <property type="evidence" value="ECO:0007669"/>
    <property type="project" value="UniProtKB-EC"/>
</dbReference>
<evidence type="ECO:0000313" key="3">
    <source>
        <dbReference type="EMBL" id="QTN36546.1"/>
    </source>
</evidence>
<evidence type="ECO:0000313" key="4">
    <source>
        <dbReference type="Proteomes" id="UP000665026"/>
    </source>
</evidence>
<dbReference type="Gene3D" id="3.40.710.10">
    <property type="entry name" value="DD-peptidase/beta-lactamase superfamily"/>
    <property type="match status" value="2"/>
</dbReference>
<organism evidence="3 4">
    <name type="scientific">Cognatishimia activa</name>
    <dbReference type="NCBI Taxonomy" id="1715691"/>
    <lineage>
        <taxon>Bacteria</taxon>
        <taxon>Pseudomonadati</taxon>
        <taxon>Pseudomonadota</taxon>
        <taxon>Alphaproteobacteria</taxon>
        <taxon>Rhodobacterales</taxon>
        <taxon>Paracoccaceae</taxon>
        <taxon>Cognatishimia</taxon>
    </lineage>
</organism>
<dbReference type="SUPFAM" id="SSF56601">
    <property type="entry name" value="beta-lactamase/transpeptidase-like"/>
    <property type="match status" value="1"/>
</dbReference>
<dbReference type="Pfam" id="PF02113">
    <property type="entry name" value="Peptidase_S13"/>
    <property type="match status" value="1"/>
</dbReference>
<dbReference type="InterPro" id="IPR000667">
    <property type="entry name" value="Peptidase_S13"/>
</dbReference>
<reference evidence="3" key="1">
    <citation type="submission" date="2020-07" db="EMBL/GenBank/DDBJ databases">
        <title>Genome sequences of bacteria associated with the marine, planktonic diatom Thalassiosira profunda strain ECT2AJA-044.</title>
        <authorList>
            <person name="Gargas C.B."/>
            <person name="Roberts W.R."/>
            <person name="Alverson A.J."/>
        </authorList>
    </citation>
    <scope>NUCLEOTIDE SEQUENCE</scope>
    <source>
        <strain evidence="3">ECT2AJA-044</strain>
    </source>
</reference>
<dbReference type="InterPro" id="IPR012338">
    <property type="entry name" value="Beta-lactam/transpept-like"/>
</dbReference>
<name>A0A975ET05_9RHOB</name>
<dbReference type="Proteomes" id="UP000665026">
    <property type="component" value="Chromosome"/>
</dbReference>
<dbReference type="PRINTS" id="PR00922">
    <property type="entry name" value="DADACBPTASE3"/>
</dbReference>
<keyword evidence="2 3" id="KW-0378">Hydrolase</keyword>
<gene>
    <name evidence="3" type="primary">dacB</name>
    <name evidence="3" type="ORF">HZ995_03220</name>
</gene>
<proteinExistence type="inferred from homology"/>
<dbReference type="GO" id="GO:0006508">
    <property type="term" value="P:proteolysis"/>
    <property type="evidence" value="ECO:0007669"/>
    <property type="project" value="InterPro"/>
</dbReference>
<dbReference type="PANTHER" id="PTHR30023:SF0">
    <property type="entry name" value="PENICILLIN-SENSITIVE CARBOXYPEPTIDASE A"/>
    <property type="match status" value="1"/>
</dbReference>
<dbReference type="AlphaFoldDB" id="A0A975ET05"/>
<evidence type="ECO:0000256" key="2">
    <source>
        <dbReference type="ARBA" id="ARBA00022801"/>
    </source>
</evidence>
<dbReference type="EMBL" id="CP060010">
    <property type="protein sequence ID" value="QTN36546.1"/>
    <property type="molecule type" value="Genomic_DNA"/>
</dbReference>
<evidence type="ECO:0000256" key="1">
    <source>
        <dbReference type="ARBA" id="ARBA00006096"/>
    </source>
</evidence>
<dbReference type="PANTHER" id="PTHR30023">
    <property type="entry name" value="D-ALANYL-D-ALANINE CARBOXYPEPTIDASE"/>
    <property type="match status" value="1"/>
</dbReference>
<dbReference type="GO" id="GO:0000270">
    <property type="term" value="P:peptidoglycan metabolic process"/>
    <property type="evidence" value="ECO:0007669"/>
    <property type="project" value="TreeGrafter"/>
</dbReference>
<comment type="similarity">
    <text evidence="1">Belongs to the peptidase S13 family.</text>
</comment>
<sequence length="496" mass="53313">MLTQFSRRAFLTSMFGFAATAGVAEAPKSSLRPKLRPISVKIQGDVPIPAAIEQAKLGGKTGVAVVDLASGKLLESHGGKEKLPPASVAKSITALYALDTLGADFRFQTRVVANGSIENGTLDGDLILVGGGDPTLDTDDLNALAKATAARGIKKVTGRLLVYGGALPSVESIDGGQPVHVGYSPAISGICLNFNRVFFEWRNGSEGLSVTLDARSERVRPPVKSVKVVLDPRAAPIYEYRKRGGIEEWSVSRPALGGNGGRWLPVRQPEVYAGEVFRWLAAQHGLYLPTAKKTSSRPKGTVLAQHQSAPLSVMLQRMLKFSTNLTAETIGLTATSKRGVFAANLRASGREMEKWARKSLGIKSSKFVDHSGLGDASRMLAGETALGLARAASSDRLRPLLKEIILKDAKGKPDKAHPIKVHAKTGTLNFVSGLAGYMQASDGRVMAFAVFSANEGVRRKLSRAQRERPEGARGWNRRARQLQQVMIERWGRIYSG</sequence>
<dbReference type="NCBIfam" id="TIGR00666">
    <property type="entry name" value="PBP4"/>
    <property type="match status" value="1"/>
</dbReference>
<dbReference type="EC" id="3.4.16.4" evidence="3"/>
<keyword evidence="3" id="KW-0121">Carboxypeptidase</keyword>
<protein>
    <submittedName>
        <fullName evidence="3">D-alanyl-D-alanine carboxypeptidase/D-alanyl-D-alanine-endopeptidase</fullName>
        <ecNumber evidence="3">3.4.16.4</ecNumber>
    </submittedName>
</protein>
<accession>A0A975ET05</accession>
<keyword evidence="3" id="KW-0645">Protease</keyword>